<accession>A0A1A2ZL36</accession>
<evidence type="ECO:0000313" key="2">
    <source>
        <dbReference type="Proteomes" id="UP000093592"/>
    </source>
</evidence>
<organism evidence="1 2">
    <name type="scientific">Mycobacterium kyorinense</name>
    <dbReference type="NCBI Taxonomy" id="487514"/>
    <lineage>
        <taxon>Bacteria</taxon>
        <taxon>Bacillati</taxon>
        <taxon>Actinomycetota</taxon>
        <taxon>Actinomycetes</taxon>
        <taxon>Mycobacteriales</taxon>
        <taxon>Mycobacteriaceae</taxon>
        <taxon>Mycobacterium</taxon>
    </lineage>
</organism>
<gene>
    <name evidence="1" type="ORF">A5707_16410</name>
</gene>
<dbReference type="AlphaFoldDB" id="A0A1A2ZL36"/>
<name>A0A1A2ZL36_9MYCO</name>
<sequence>MRADENISQLPYPIERDVDVAAARFILNGLRDPIVMGRWFSKGEGVVHSRDRFEHCCPLKTSNVKRLALDVFDD</sequence>
<comment type="caution">
    <text evidence="1">The sequence shown here is derived from an EMBL/GenBank/DDBJ whole genome shotgun (WGS) entry which is preliminary data.</text>
</comment>
<dbReference type="Proteomes" id="UP000093592">
    <property type="component" value="Unassembled WGS sequence"/>
</dbReference>
<protein>
    <submittedName>
        <fullName evidence="1">Uncharacterized protein</fullName>
    </submittedName>
</protein>
<reference evidence="2" key="1">
    <citation type="submission" date="2016-06" db="EMBL/GenBank/DDBJ databases">
        <authorList>
            <person name="Sutton G."/>
            <person name="Brinkac L."/>
            <person name="Sanka R."/>
            <person name="Adams M."/>
            <person name="Lau E."/>
            <person name="Sam S."/>
            <person name="Sreng N."/>
            <person name="Him V."/>
            <person name="Kerleguer A."/>
            <person name="Cheng S."/>
        </authorList>
    </citation>
    <scope>NUCLEOTIDE SEQUENCE [LARGE SCALE GENOMIC DNA]</scope>
    <source>
        <strain evidence="2">E861</strain>
    </source>
</reference>
<proteinExistence type="predicted"/>
<evidence type="ECO:0000313" key="1">
    <source>
        <dbReference type="EMBL" id="OBI49796.1"/>
    </source>
</evidence>
<dbReference type="EMBL" id="LZKJ01000059">
    <property type="protein sequence ID" value="OBI49796.1"/>
    <property type="molecule type" value="Genomic_DNA"/>
</dbReference>